<evidence type="ECO:0000259" key="6">
    <source>
        <dbReference type="Pfam" id="PF02558"/>
    </source>
</evidence>
<dbReference type="InterPro" id="IPR003421">
    <property type="entry name" value="Opine_DH"/>
</dbReference>
<organism evidence="7 8">
    <name type="scientific">Reyranella soli</name>
    <dbReference type="NCBI Taxonomy" id="1230389"/>
    <lineage>
        <taxon>Bacteria</taxon>
        <taxon>Pseudomonadati</taxon>
        <taxon>Pseudomonadota</taxon>
        <taxon>Alphaproteobacteria</taxon>
        <taxon>Hyphomicrobiales</taxon>
        <taxon>Reyranellaceae</taxon>
        <taxon>Reyranella</taxon>
    </lineage>
</organism>
<dbReference type="InterPro" id="IPR036291">
    <property type="entry name" value="NAD(P)-bd_dom_sf"/>
</dbReference>
<dbReference type="InterPro" id="IPR013332">
    <property type="entry name" value="KPR_N"/>
</dbReference>
<dbReference type="SUPFAM" id="SSF48179">
    <property type="entry name" value="6-phosphogluconate dehydrogenase C-terminal domain-like"/>
    <property type="match status" value="1"/>
</dbReference>
<gene>
    <name evidence="7" type="ORF">RSO01_43320</name>
</gene>
<keyword evidence="3" id="KW-0566">Pantothenate biosynthesis</keyword>
<comment type="pathway">
    <text evidence="1">Cofactor biosynthesis; (R)-pantothenate biosynthesis; (R)-pantoate from 3-methyl-2-oxobutanoate: step 2/2.</text>
</comment>
<dbReference type="Pfam" id="PF02317">
    <property type="entry name" value="Octopine_DH"/>
    <property type="match status" value="1"/>
</dbReference>
<dbReference type="AlphaFoldDB" id="A0A512NDY1"/>
<dbReference type="RefSeq" id="WP_147151542.1">
    <property type="nucleotide sequence ID" value="NZ_BKAJ01000075.1"/>
</dbReference>
<dbReference type="Proteomes" id="UP000321058">
    <property type="component" value="Unassembled WGS sequence"/>
</dbReference>
<protein>
    <recommendedName>
        <fullName evidence="2">2-dehydropantoate 2-reductase</fullName>
    </recommendedName>
</protein>
<feature type="domain" description="Opine dehydrogenase" evidence="5">
    <location>
        <begin position="181"/>
        <end position="323"/>
    </location>
</feature>
<evidence type="ECO:0000313" key="7">
    <source>
        <dbReference type="EMBL" id="GEP57166.1"/>
    </source>
</evidence>
<sequence length="350" mass="36588">MQVAILGAGAIAYGNAALLCRDGHDVALWSPSGRRTATLAAGAPLVATGAVVGRFQPRVAASCADALAGAEAVVVAVPGYGHRPVLDAAAPFLRSEQVVVFSSHMSLAALYLASLLHKRGVATPIAALGTTVTTGRQTAPDAVTVSSVRARLDVAVLPDSAAKRGIEVCRALFGDRFVARDGLLAIALSNLNPQNHLAIALCNLTRMELGEAWGQNRHITPAVARLIETLDAERLAIAAAFGLTVRTIHEHFHLSFDVPMGPLAEMTHALAQRPTDVNGPTTLDSRYVTEDVPFGLVPTIRLAALAGVPVPLHESGVRLMSALYGRDFAAENDILPRLGPLSREMLGAPG</sequence>
<dbReference type="OrthoDB" id="6135265at2"/>
<evidence type="ECO:0000259" key="5">
    <source>
        <dbReference type="Pfam" id="PF02317"/>
    </source>
</evidence>
<evidence type="ECO:0000256" key="2">
    <source>
        <dbReference type="ARBA" id="ARBA00019465"/>
    </source>
</evidence>
<evidence type="ECO:0000256" key="3">
    <source>
        <dbReference type="ARBA" id="ARBA00022655"/>
    </source>
</evidence>
<dbReference type="UniPathway" id="UPA00028">
    <property type="reaction ID" value="UER00004"/>
</dbReference>
<accession>A0A512NDY1</accession>
<dbReference type="InterPro" id="IPR051729">
    <property type="entry name" value="Opine/Lysopine_DH"/>
</dbReference>
<dbReference type="Gene3D" id="1.10.1040.10">
    <property type="entry name" value="N-(1-d-carboxylethyl)-l-norvaline Dehydrogenase, domain 2"/>
    <property type="match status" value="1"/>
</dbReference>
<evidence type="ECO:0000256" key="1">
    <source>
        <dbReference type="ARBA" id="ARBA00004994"/>
    </source>
</evidence>
<dbReference type="EMBL" id="BKAJ01000075">
    <property type="protein sequence ID" value="GEP57166.1"/>
    <property type="molecule type" value="Genomic_DNA"/>
</dbReference>
<dbReference type="GO" id="GO:0015940">
    <property type="term" value="P:pantothenate biosynthetic process"/>
    <property type="evidence" value="ECO:0007669"/>
    <property type="project" value="UniProtKB-UniPathway"/>
</dbReference>
<keyword evidence="8" id="KW-1185">Reference proteome</keyword>
<dbReference type="Pfam" id="PF02558">
    <property type="entry name" value="ApbA"/>
    <property type="match status" value="1"/>
</dbReference>
<proteinExistence type="predicted"/>
<dbReference type="InterPro" id="IPR013328">
    <property type="entry name" value="6PGD_dom2"/>
</dbReference>
<dbReference type="PANTHER" id="PTHR38015:SF1">
    <property type="entry name" value="OPINE DEHYDROGENASE DOMAIN-CONTAINING PROTEIN"/>
    <property type="match status" value="1"/>
</dbReference>
<feature type="domain" description="Ketopantoate reductase N-terminal" evidence="6">
    <location>
        <begin position="3"/>
        <end position="101"/>
    </location>
</feature>
<dbReference type="GO" id="GO:0008677">
    <property type="term" value="F:2-dehydropantoate 2-reductase activity"/>
    <property type="evidence" value="ECO:0007669"/>
    <property type="project" value="UniProtKB-EC"/>
</dbReference>
<dbReference type="SUPFAM" id="SSF51735">
    <property type="entry name" value="NAD(P)-binding Rossmann-fold domains"/>
    <property type="match status" value="1"/>
</dbReference>
<comment type="catalytic activity">
    <reaction evidence="4">
        <text>(R)-pantoate + NADP(+) = 2-dehydropantoate + NADPH + H(+)</text>
        <dbReference type="Rhea" id="RHEA:16233"/>
        <dbReference type="ChEBI" id="CHEBI:11561"/>
        <dbReference type="ChEBI" id="CHEBI:15378"/>
        <dbReference type="ChEBI" id="CHEBI:15980"/>
        <dbReference type="ChEBI" id="CHEBI:57783"/>
        <dbReference type="ChEBI" id="CHEBI:58349"/>
        <dbReference type="EC" id="1.1.1.169"/>
    </reaction>
</comment>
<dbReference type="PANTHER" id="PTHR38015">
    <property type="entry name" value="BLR6086 PROTEIN"/>
    <property type="match status" value="1"/>
</dbReference>
<name>A0A512NDY1_9HYPH</name>
<evidence type="ECO:0000313" key="8">
    <source>
        <dbReference type="Proteomes" id="UP000321058"/>
    </source>
</evidence>
<comment type="caution">
    <text evidence="7">The sequence shown here is derived from an EMBL/GenBank/DDBJ whole genome shotgun (WGS) entry which is preliminary data.</text>
</comment>
<evidence type="ECO:0000256" key="4">
    <source>
        <dbReference type="ARBA" id="ARBA00048793"/>
    </source>
</evidence>
<dbReference type="InterPro" id="IPR008927">
    <property type="entry name" value="6-PGluconate_DH-like_C_sf"/>
</dbReference>
<dbReference type="Gene3D" id="3.40.50.720">
    <property type="entry name" value="NAD(P)-binding Rossmann-like Domain"/>
    <property type="match status" value="1"/>
</dbReference>
<reference evidence="7 8" key="1">
    <citation type="submission" date="2019-07" db="EMBL/GenBank/DDBJ databases">
        <title>Whole genome shotgun sequence of Reyranella soli NBRC 108950.</title>
        <authorList>
            <person name="Hosoyama A."/>
            <person name="Uohara A."/>
            <person name="Ohji S."/>
            <person name="Ichikawa N."/>
        </authorList>
    </citation>
    <scope>NUCLEOTIDE SEQUENCE [LARGE SCALE GENOMIC DNA]</scope>
    <source>
        <strain evidence="7 8">NBRC 108950</strain>
    </source>
</reference>